<proteinExistence type="predicted"/>
<dbReference type="AlphaFoldDB" id="A0ABD2KI52"/>
<evidence type="ECO:0000256" key="1">
    <source>
        <dbReference type="SAM" id="MobiDB-lite"/>
    </source>
</evidence>
<organism evidence="3 4">
    <name type="scientific">Heterodera trifolii</name>
    <dbReference type="NCBI Taxonomy" id="157864"/>
    <lineage>
        <taxon>Eukaryota</taxon>
        <taxon>Metazoa</taxon>
        <taxon>Ecdysozoa</taxon>
        <taxon>Nematoda</taxon>
        <taxon>Chromadorea</taxon>
        <taxon>Rhabditida</taxon>
        <taxon>Tylenchina</taxon>
        <taxon>Tylenchomorpha</taxon>
        <taxon>Tylenchoidea</taxon>
        <taxon>Heteroderidae</taxon>
        <taxon>Heteroderinae</taxon>
        <taxon>Heterodera</taxon>
    </lineage>
</organism>
<keyword evidence="4" id="KW-1185">Reference proteome</keyword>
<dbReference type="EMBL" id="JBICBT010000754">
    <property type="protein sequence ID" value="KAL3102605.1"/>
    <property type="molecule type" value="Genomic_DNA"/>
</dbReference>
<feature type="region of interest" description="Disordered" evidence="1">
    <location>
        <begin position="216"/>
        <end position="263"/>
    </location>
</feature>
<feature type="compositionally biased region" description="Basic and acidic residues" evidence="1">
    <location>
        <begin position="223"/>
        <end position="242"/>
    </location>
</feature>
<reference evidence="3 4" key="1">
    <citation type="submission" date="2024-10" db="EMBL/GenBank/DDBJ databases">
        <authorList>
            <person name="Kim D."/>
        </authorList>
    </citation>
    <scope>NUCLEOTIDE SEQUENCE [LARGE SCALE GENOMIC DNA]</scope>
    <source>
        <strain evidence="3">BH-2024</strain>
    </source>
</reference>
<feature type="compositionally biased region" description="Low complexity" evidence="1">
    <location>
        <begin position="253"/>
        <end position="263"/>
    </location>
</feature>
<accession>A0ABD2KI52</accession>
<sequence length="608" mass="65940">MKIISIFLFFIFLIGQASGGGGDEFPQSMNVNHGQLQTAQYIAKVNGQFYEIDTPDIEIEIQMVKKYLLSENLEYEEHLIINEDDRGVLPPGNDALCIEAPGCVIYGNVGLRNRLIITKTGENSWQPQLSNKPNNPQQQHVRYYAEIDGRKYPTQGLHYDIYICGTGLLVDGKFYKNAVPTGHINEINRIEQRIPVLGSPSKGSVSLPEIPIGGNTDYINAEPNKHDGKTTFGDIKREENPKQQKRGKPMDGNIIPINNQNNENIGGTQEIGGIQIGGMPPGGTLHFNTGGNRNVGSTQKIGGIKIGRMPTGGTFDLNIGGNRNVGGTQKIGGIKIGRMPTGGTFDLNIGGNRNVGGTQKIGAIKIGGMPAGGSLHFNTEGNRNVGDTQNVEGIQIEDLPAGTTTEDNHNLDSAHEIGDLVASLRNRLSLKNNISINGQNYAVDGRSVSIGVEGNNLKLFSRENITVGQTRHIHAECDGNLYIGQSPGGCLRILCVDIKKRAYTHGPKTRGNLQIKNTTIECVYIDGGDENVIESDGVLQITESPMGNVAMKSGGNLKIKNSGMERVHFESGGQLQIDESPMLNVWVKSVVELFKLTTLASYQWEVFG</sequence>
<feature type="chain" id="PRO_5044820410" evidence="2">
    <location>
        <begin position="20"/>
        <end position="608"/>
    </location>
</feature>
<evidence type="ECO:0000256" key="2">
    <source>
        <dbReference type="SAM" id="SignalP"/>
    </source>
</evidence>
<evidence type="ECO:0000313" key="3">
    <source>
        <dbReference type="EMBL" id="KAL3102605.1"/>
    </source>
</evidence>
<protein>
    <submittedName>
        <fullName evidence="3">Uncharacterized protein</fullName>
    </submittedName>
</protein>
<evidence type="ECO:0000313" key="4">
    <source>
        <dbReference type="Proteomes" id="UP001620626"/>
    </source>
</evidence>
<dbReference type="Proteomes" id="UP001620626">
    <property type="component" value="Unassembled WGS sequence"/>
</dbReference>
<keyword evidence="2" id="KW-0732">Signal</keyword>
<name>A0ABD2KI52_9BILA</name>
<feature type="signal peptide" evidence="2">
    <location>
        <begin position="1"/>
        <end position="19"/>
    </location>
</feature>
<comment type="caution">
    <text evidence="3">The sequence shown here is derived from an EMBL/GenBank/DDBJ whole genome shotgun (WGS) entry which is preliminary data.</text>
</comment>
<gene>
    <name evidence="3" type="ORF">niasHT_022892</name>
</gene>